<keyword evidence="3" id="KW-1185">Reference proteome</keyword>
<gene>
    <name evidence="2" type="ORF">GPUH_LOCUS1550</name>
</gene>
<proteinExistence type="predicted"/>
<reference evidence="4" key="1">
    <citation type="submission" date="2016-06" db="UniProtKB">
        <authorList>
            <consortium name="WormBaseParasite"/>
        </authorList>
    </citation>
    <scope>IDENTIFICATION</scope>
</reference>
<dbReference type="EMBL" id="UYRT01001916">
    <property type="protein sequence ID" value="VDK30357.1"/>
    <property type="molecule type" value="Genomic_DNA"/>
</dbReference>
<reference evidence="2 3" key="2">
    <citation type="submission" date="2018-11" db="EMBL/GenBank/DDBJ databases">
        <authorList>
            <consortium name="Pathogen Informatics"/>
        </authorList>
    </citation>
    <scope>NUCLEOTIDE SEQUENCE [LARGE SCALE GENOMIC DNA]</scope>
</reference>
<evidence type="ECO:0000256" key="1">
    <source>
        <dbReference type="SAM" id="MobiDB-lite"/>
    </source>
</evidence>
<organism evidence="4">
    <name type="scientific">Gongylonema pulchrum</name>
    <dbReference type="NCBI Taxonomy" id="637853"/>
    <lineage>
        <taxon>Eukaryota</taxon>
        <taxon>Metazoa</taxon>
        <taxon>Ecdysozoa</taxon>
        <taxon>Nematoda</taxon>
        <taxon>Chromadorea</taxon>
        <taxon>Rhabditida</taxon>
        <taxon>Spirurina</taxon>
        <taxon>Spiruromorpha</taxon>
        <taxon>Spiruroidea</taxon>
        <taxon>Gongylonematidae</taxon>
        <taxon>Gongylonema</taxon>
    </lineage>
</organism>
<evidence type="ECO:0000313" key="4">
    <source>
        <dbReference type="WBParaSite" id="GPUH_0000155401-mRNA-1"/>
    </source>
</evidence>
<evidence type="ECO:0000313" key="3">
    <source>
        <dbReference type="Proteomes" id="UP000271098"/>
    </source>
</evidence>
<dbReference type="Proteomes" id="UP000271098">
    <property type="component" value="Unassembled WGS sequence"/>
</dbReference>
<feature type="region of interest" description="Disordered" evidence="1">
    <location>
        <begin position="19"/>
        <end position="51"/>
    </location>
</feature>
<dbReference type="AlphaFoldDB" id="A0A183CYL0"/>
<accession>A0A183CYL0</accession>
<dbReference type="WBParaSite" id="GPUH_0000155401-mRNA-1">
    <property type="protein sequence ID" value="GPUH_0000155401-mRNA-1"/>
    <property type="gene ID" value="GPUH_0000155401"/>
</dbReference>
<dbReference type="OrthoDB" id="6252479at2759"/>
<evidence type="ECO:0000313" key="2">
    <source>
        <dbReference type="EMBL" id="VDK30357.1"/>
    </source>
</evidence>
<sequence length="468" mass="52372">MKNVERKVRKILRRLGSGNRRAAWQMHDGTVKDSSSGSDLDDLTQHSENEKISCRSVSSRHVHHKSIMAPIAFQSRRASTKSKELFSEADQQELKEQHSRAGPDFCCDDQVLFTRSLIAASTQPPSAASENTQAGAEVNSFVHHRTCESEDVDDVSDYSAYGQLNAARKSANELDISVDDSLPESWGRESGYLSGIDLRYSASAAESPALSPCVVVKNLQPLLRNATDTTAQHLFHDEMNRNRKGILQVAHAVPRRLGVAGGKRLRDEDAEVPDYETTELLLSECVAETKYITTIFELASGGIVGLIDDVLNEFGIWFNKEVGLIGIACEVQWSVPEKHRHRAIEMRMKEALHRSLRQNNRRVLNMKSKTGNYQLPLTMISADTAEGCEHDCQLDCFQGIHRRFYKSLLPYQHADTGAWHRPYWTFHGTSWQSAPQPNPKQFLFGRDATKLDSGCLVAVNVIALKIVI</sequence>
<protein>
    <submittedName>
        <fullName evidence="2 4">Uncharacterized protein</fullName>
    </submittedName>
</protein>
<name>A0A183CYL0_9BILA</name>